<feature type="transmembrane region" description="Helical" evidence="5">
    <location>
        <begin position="337"/>
        <end position="356"/>
    </location>
</feature>
<dbReference type="Proteomes" id="UP000319322">
    <property type="component" value="Unassembled WGS sequence"/>
</dbReference>
<accession>A0A553UWJ9</accession>
<dbReference type="EMBL" id="VKGC01000008">
    <property type="protein sequence ID" value="TSA84584.1"/>
    <property type="molecule type" value="Genomic_DNA"/>
</dbReference>
<evidence type="ECO:0000256" key="4">
    <source>
        <dbReference type="ARBA" id="ARBA00023136"/>
    </source>
</evidence>
<evidence type="ECO:0000256" key="1">
    <source>
        <dbReference type="ARBA" id="ARBA00004141"/>
    </source>
</evidence>
<reference evidence="7 8" key="2">
    <citation type="submission" date="2019-07" db="EMBL/GenBank/DDBJ databases">
        <title>Helicobacter labacensis sp. nov., Helicobacter mehlei sp. nov. and Helicobacter vulpis sp. nov., isolated from gastric mucosa of red fox (Vulpis vulpis).</title>
        <authorList>
            <person name="Kusar D."/>
            <person name="Gruntar I."/>
            <person name="Pate M."/>
            <person name="Zajc U."/>
            <person name="Ocepek M."/>
        </authorList>
    </citation>
    <scope>NUCLEOTIDE SEQUENCE [LARGE SCALE GENOMIC DNA]</scope>
    <source>
        <strain evidence="7 8">L8b</strain>
    </source>
</reference>
<evidence type="ECO:0000256" key="5">
    <source>
        <dbReference type="SAM" id="Phobius"/>
    </source>
</evidence>
<feature type="transmembrane region" description="Helical" evidence="5">
    <location>
        <begin position="178"/>
        <end position="194"/>
    </location>
</feature>
<evidence type="ECO:0000256" key="3">
    <source>
        <dbReference type="ARBA" id="ARBA00022989"/>
    </source>
</evidence>
<organism evidence="7 8">
    <name type="scientific">Helicobacter mehlei</name>
    <dbReference type="NCBI Taxonomy" id="2316080"/>
    <lineage>
        <taxon>Bacteria</taxon>
        <taxon>Pseudomonadati</taxon>
        <taxon>Campylobacterota</taxon>
        <taxon>Epsilonproteobacteria</taxon>
        <taxon>Campylobacterales</taxon>
        <taxon>Helicobacteraceae</taxon>
        <taxon>Helicobacter</taxon>
    </lineage>
</organism>
<evidence type="ECO:0000313" key="8">
    <source>
        <dbReference type="Proteomes" id="UP000319322"/>
    </source>
</evidence>
<keyword evidence="7" id="KW-0436">Ligase</keyword>
<reference evidence="8" key="1">
    <citation type="submission" date="2019-07" db="EMBL/GenBank/DDBJ databases">
        <title>Helicobacter labacensis sp. nov., Helicobacter mehlei sp. nov. and Helicobacter vulpis sp. nov., isolated from gastric mucosa of red fox (Vulpis vulpis).</title>
        <authorList>
            <person name="Papic B."/>
        </authorList>
    </citation>
    <scope>NUCLEOTIDE SEQUENCE [LARGE SCALE GENOMIC DNA]</scope>
    <source>
        <strain evidence="8">L8b</strain>
    </source>
</reference>
<name>A0A553UWJ9_9HELI</name>
<evidence type="ECO:0000259" key="6">
    <source>
        <dbReference type="Pfam" id="PF04932"/>
    </source>
</evidence>
<dbReference type="GO" id="GO:0016874">
    <property type="term" value="F:ligase activity"/>
    <property type="evidence" value="ECO:0007669"/>
    <property type="project" value="UniProtKB-KW"/>
</dbReference>
<dbReference type="InterPro" id="IPR007016">
    <property type="entry name" value="O-antigen_ligase-rel_domated"/>
</dbReference>
<dbReference type="InterPro" id="IPR051533">
    <property type="entry name" value="WaaL-like"/>
</dbReference>
<comment type="caution">
    <text evidence="7">The sequence shown here is derived from an EMBL/GenBank/DDBJ whole genome shotgun (WGS) entry which is preliminary data.</text>
</comment>
<feature type="transmembrane region" description="Helical" evidence="5">
    <location>
        <begin position="87"/>
        <end position="105"/>
    </location>
</feature>
<comment type="subcellular location">
    <subcellularLocation>
        <location evidence="1">Membrane</location>
        <topology evidence="1">Multi-pass membrane protein</topology>
    </subcellularLocation>
</comment>
<feature type="domain" description="O-antigen ligase-related" evidence="6">
    <location>
        <begin position="182"/>
        <end position="349"/>
    </location>
</feature>
<dbReference type="AlphaFoldDB" id="A0A553UWJ9"/>
<dbReference type="Pfam" id="PF04932">
    <property type="entry name" value="Wzy_C"/>
    <property type="match status" value="1"/>
</dbReference>
<reference evidence="7 8" key="3">
    <citation type="submission" date="2019-07" db="EMBL/GenBank/DDBJ databases">
        <authorList>
            <person name="Papic B."/>
        </authorList>
    </citation>
    <scope>NUCLEOTIDE SEQUENCE [LARGE SCALE GENOMIC DNA]</scope>
    <source>
        <strain evidence="7 8">L8b</strain>
    </source>
</reference>
<dbReference type="PANTHER" id="PTHR37422">
    <property type="entry name" value="TEICHURONIC ACID BIOSYNTHESIS PROTEIN TUAE"/>
    <property type="match status" value="1"/>
</dbReference>
<feature type="transmembrane region" description="Helical" evidence="5">
    <location>
        <begin position="5"/>
        <end position="22"/>
    </location>
</feature>
<keyword evidence="4 5" id="KW-0472">Membrane</keyword>
<gene>
    <name evidence="7" type="ORF">FNE76_04445</name>
</gene>
<protein>
    <submittedName>
        <fullName evidence="7">O-antigen ligase family protein</fullName>
    </submittedName>
</protein>
<evidence type="ECO:0000256" key="2">
    <source>
        <dbReference type="ARBA" id="ARBA00022692"/>
    </source>
</evidence>
<keyword evidence="8" id="KW-1185">Reference proteome</keyword>
<feature type="transmembrane region" description="Helical" evidence="5">
    <location>
        <begin position="144"/>
        <end position="166"/>
    </location>
</feature>
<feature type="transmembrane region" description="Helical" evidence="5">
    <location>
        <begin position="200"/>
        <end position="216"/>
    </location>
</feature>
<feature type="transmembrane region" description="Helical" evidence="5">
    <location>
        <begin position="368"/>
        <end position="386"/>
    </location>
</feature>
<dbReference type="GO" id="GO:0016020">
    <property type="term" value="C:membrane"/>
    <property type="evidence" value="ECO:0007669"/>
    <property type="project" value="UniProtKB-SubCell"/>
</dbReference>
<feature type="transmembrane region" description="Helical" evidence="5">
    <location>
        <begin position="223"/>
        <end position="244"/>
    </location>
</feature>
<dbReference type="RefSeq" id="WP_120948353.1">
    <property type="nucleotide sequence ID" value="NZ_QXQS01000009.1"/>
</dbReference>
<feature type="transmembrane region" description="Helical" evidence="5">
    <location>
        <begin position="28"/>
        <end position="45"/>
    </location>
</feature>
<feature type="transmembrane region" description="Helical" evidence="5">
    <location>
        <begin position="57"/>
        <end position="75"/>
    </location>
</feature>
<keyword evidence="2 5" id="KW-0812">Transmembrane</keyword>
<evidence type="ECO:0000313" key="7">
    <source>
        <dbReference type="EMBL" id="TSA84584.1"/>
    </source>
</evidence>
<proteinExistence type="predicted"/>
<feature type="transmembrane region" description="Helical" evidence="5">
    <location>
        <begin position="117"/>
        <end position="138"/>
    </location>
</feature>
<keyword evidence="3 5" id="KW-1133">Transmembrane helix</keyword>
<dbReference type="PANTHER" id="PTHR37422:SF17">
    <property type="entry name" value="O-ANTIGEN LIGASE"/>
    <property type="match status" value="1"/>
</dbReference>
<sequence>MQPRTLSQCATLFFALFFLASFKKPMPQILLVVLAVGALSYYWKYKLPLRLDNPTKWLAGAFLLMAVVALPNLFVESDLKSWHENLRLLNMPLVYMLGVASLVFLSSVRVCLNQRYLFYSMALACTLNGVIALVQRIGFDVARVVGFSTIVGFVTLTSAALFGCYIYALHSKQFSEKILLSIAMLLGFVVVLLSGTRSASIAFGTTFVILSLFILYRQKSWRCLPYMLVISALFAGMFVSVHILENQKILHGPRNAQESFSHDLKLYADKNPDSSIGSRLARWQEAWVIVRLSPFFGMSISTKCKHIAEIVTLARSYRDPKSIDCKERYDNEIFNTLAHRGLLGLFALLLLWVVVWRAFARTLDQDPLISLFLLSLLCFYIVLGIGFDPFDFFIEGSFFVALVVMGVLQTRPNPSPSPLAR</sequence>